<evidence type="ECO:0000313" key="1">
    <source>
        <dbReference type="EMBL" id="KAH1056128.1"/>
    </source>
</evidence>
<sequence length="130" mass="15523">MSTSTNKLIPDLFKLEPLDRTNNRRWSQMMVIFFKQLEVYYVLLNPLDTKKSEDSATIPKDLDVLATKVKFEKDNKMIHWRRNMESIMQWVKKYLVGEWIKFQMTNDNPIIDQVHIYEKLVSNILAEGIE</sequence>
<protein>
    <submittedName>
        <fullName evidence="1">Uncharacterized protein</fullName>
    </submittedName>
</protein>
<feature type="non-terminal residue" evidence="1">
    <location>
        <position position="130"/>
    </location>
</feature>
<accession>A0A9D3URN8</accession>
<keyword evidence="2" id="KW-1185">Reference proteome</keyword>
<organism evidence="1 2">
    <name type="scientific">Gossypium stocksii</name>
    <dbReference type="NCBI Taxonomy" id="47602"/>
    <lineage>
        <taxon>Eukaryota</taxon>
        <taxon>Viridiplantae</taxon>
        <taxon>Streptophyta</taxon>
        <taxon>Embryophyta</taxon>
        <taxon>Tracheophyta</taxon>
        <taxon>Spermatophyta</taxon>
        <taxon>Magnoliopsida</taxon>
        <taxon>eudicotyledons</taxon>
        <taxon>Gunneridae</taxon>
        <taxon>Pentapetalae</taxon>
        <taxon>rosids</taxon>
        <taxon>malvids</taxon>
        <taxon>Malvales</taxon>
        <taxon>Malvaceae</taxon>
        <taxon>Malvoideae</taxon>
        <taxon>Gossypium</taxon>
    </lineage>
</organism>
<dbReference type="AlphaFoldDB" id="A0A9D3URN8"/>
<dbReference type="EMBL" id="JAIQCV010000010">
    <property type="protein sequence ID" value="KAH1056128.1"/>
    <property type="molecule type" value="Genomic_DNA"/>
</dbReference>
<gene>
    <name evidence="1" type="ORF">J1N35_034193</name>
</gene>
<comment type="caution">
    <text evidence="1">The sequence shown here is derived from an EMBL/GenBank/DDBJ whole genome shotgun (WGS) entry which is preliminary data.</text>
</comment>
<evidence type="ECO:0000313" key="2">
    <source>
        <dbReference type="Proteomes" id="UP000828251"/>
    </source>
</evidence>
<dbReference type="OrthoDB" id="1740512at2759"/>
<name>A0A9D3URN8_9ROSI</name>
<dbReference type="Proteomes" id="UP000828251">
    <property type="component" value="Unassembled WGS sequence"/>
</dbReference>
<proteinExistence type="predicted"/>
<reference evidence="1 2" key="1">
    <citation type="journal article" date="2021" name="Plant Biotechnol. J.">
        <title>Multi-omics assisted identification of the key and species-specific regulatory components of drought-tolerant mechanisms in Gossypium stocksii.</title>
        <authorList>
            <person name="Yu D."/>
            <person name="Ke L."/>
            <person name="Zhang D."/>
            <person name="Wu Y."/>
            <person name="Sun Y."/>
            <person name="Mei J."/>
            <person name="Sun J."/>
            <person name="Sun Y."/>
        </authorList>
    </citation>
    <scope>NUCLEOTIDE SEQUENCE [LARGE SCALE GENOMIC DNA]</scope>
    <source>
        <strain evidence="2">cv. E1</strain>
        <tissue evidence="1">Leaf</tissue>
    </source>
</reference>